<evidence type="ECO:0000256" key="4">
    <source>
        <dbReference type="ARBA" id="ARBA00023136"/>
    </source>
</evidence>
<evidence type="ECO:0000256" key="5">
    <source>
        <dbReference type="SAM" id="Phobius"/>
    </source>
</evidence>
<evidence type="ECO:0000313" key="8">
    <source>
        <dbReference type="EMBL" id="CAL4060307.1"/>
    </source>
</evidence>
<sequence>VMTPRRAGGGEGSPFIAAIAVVLVFVAQTVVASDVKIYGLTLVKCHCQAGEVVTEDGSCLEQPGGTTVILETGQVDTSSVSVEVRPLECPHTEVTLVQGDVHLRHRGDWVVLRGPWRGLRVNHYCLQHYLTSQAFLTWRLKICIPPPTIPRCCPEGQVMKGDKCTNSTLTLGAFNPPLLAGPGELPIKWPGKTVELNPLASCKRGSRAMQVMLGRQAERRASVIALPTGLVLVTTRGIARAEYTFAPDFCIDAGANHQPGNADNASYFGFYCDSIRASDLRCNDTNVCVRKCCGEGQSMHAHIGACVPTKQAFIAPFEEEHPVEVHVLVGLPSCAPIGHVALDKGVDQRGGINQHGRRYNSSEYCLDNFIRGNTSSVEVLVCITQTEKSGWVAVRLYITPILLAVSAASAVVLLIMMWLLPELRRDGGQAQASHAVAILIATLTLLILQIPNHFSKSACIFMALLLHFSFMAMFTWVAVMSLVLWMRVRTIAGSGGGPPINQTLVQQCAGWGIPLIVILLNTIIHFTVPQDQTGVVHPRIAEGRCWYAGTIEVVLYFYLPILVLVVTSAIATGVSLWHYCTMSRESISMSGLGEQEHTGNGTATDVTSNGVTNIETATQETQHSFDYKHEILQHSILVGFATFFWITEGLSMEIKPIDIWSLADIINSLYGLVALLIFYLNPNKRRHIQVQNLRSSFLIKTAKLSKLRSLFVK</sequence>
<feature type="transmembrane region" description="Helical" evidence="5">
    <location>
        <begin position="460"/>
        <end position="487"/>
    </location>
</feature>
<protein>
    <recommendedName>
        <fullName evidence="7">G-protein coupled receptors family 2 profile 2 domain-containing protein</fullName>
    </recommendedName>
</protein>
<dbReference type="PANTHER" id="PTHR46953:SF1">
    <property type="entry name" value="G-PROTEIN COUPLED RECEPTOR MTH-LIKE 1-RELATED"/>
    <property type="match status" value="1"/>
</dbReference>
<dbReference type="PROSITE" id="PS50261">
    <property type="entry name" value="G_PROTEIN_RECEP_F2_4"/>
    <property type="match status" value="1"/>
</dbReference>
<name>A0AAV2PJ90_MEGNR</name>
<dbReference type="Gene3D" id="1.20.1070.10">
    <property type="entry name" value="Rhodopsin 7-helix transmembrane proteins"/>
    <property type="match status" value="1"/>
</dbReference>
<comment type="subcellular location">
    <subcellularLocation>
        <location evidence="1">Membrane</location>
        <topology evidence="1">Multi-pass membrane protein</topology>
    </subcellularLocation>
</comment>
<keyword evidence="6" id="KW-0732">Signal</keyword>
<feature type="signal peptide" evidence="6">
    <location>
        <begin position="1"/>
        <end position="32"/>
    </location>
</feature>
<feature type="chain" id="PRO_5043550784" description="G-protein coupled receptors family 2 profile 2 domain-containing protein" evidence="6">
    <location>
        <begin position="33"/>
        <end position="713"/>
    </location>
</feature>
<comment type="caution">
    <text evidence="8">The sequence shown here is derived from an EMBL/GenBank/DDBJ whole genome shotgun (WGS) entry which is preliminary data.</text>
</comment>
<reference evidence="8 9" key="1">
    <citation type="submission" date="2024-05" db="EMBL/GenBank/DDBJ databases">
        <authorList>
            <person name="Wallberg A."/>
        </authorList>
    </citation>
    <scope>NUCLEOTIDE SEQUENCE [LARGE SCALE GENOMIC DNA]</scope>
</reference>
<feature type="transmembrane region" description="Helical" evidence="5">
    <location>
        <begin position="659"/>
        <end position="680"/>
    </location>
</feature>
<feature type="domain" description="G-protein coupled receptors family 2 profile 2" evidence="7">
    <location>
        <begin position="395"/>
        <end position="570"/>
    </location>
</feature>
<feature type="transmembrane region" description="Helical" evidence="5">
    <location>
        <begin position="432"/>
        <end position="454"/>
    </location>
</feature>
<evidence type="ECO:0000256" key="3">
    <source>
        <dbReference type="ARBA" id="ARBA00022989"/>
    </source>
</evidence>
<dbReference type="Pfam" id="PF00002">
    <property type="entry name" value="7tm_2"/>
    <property type="match status" value="1"/>
</dbReference>
<dbReference type="InterPro" id="IPR052808">
    <property type="entry name" value="GPCR_Mth-like"/>
</dbReference>
<evidence type="ECO:0000256" key="6">
    <source>
        <dbReference type="SAM" id="SignalP"/>
    </source>
</evidence>
<keyword evidence="3 5" id="KW-1133">Transmembrane helix</keyword>
<feature type="transmembrane region" description="Helical" evidence="5">
    <location>
        <begin position="556"/>
        <end position="580"/>
    </location>
</feature>
<dbReference type="InterPro" id="IPR000832">
    <property type="entry name" value="GPCR_2_secretin-like"/>
</dbReference>
<keyword evidence="2 5" id="KW-0812">Transmembrane</keyword>
<evidence type="ECO:0000259" key="7">
    <source>
        <dbReference type="PROSITE" id="PS50261"/>
    </source>
</evidence>
<gene>
    <name evidence="8" type="ORF">MNOR_LOCUS1235</name>
</gene>
<dbReference type="EMBL" id="CAXKWB010000324">
    <property type="protein sequence ID" value="CAL4060307.1"/>
    <property type="molecule type" value="Genomic_DNA"/>
</dbReference>
<dbReference type="Proteomes" id="UP001497623">
    <property type="component" value="Unassembled WGS sequence"/>
</dbReference>
<feature type="transmembrane region" description="Helical" evidence="5">
    <location>
        <begin position="508"/>
        <end position="528"/>
    </location>
</feature>
<dbReference type="GO" id="GO:0007166">
    <property type="term" value="P:cell surface receptor signaling pathway"/>
    <property type="evidence" value="ECO:0007669"/>
    <property type="project" value="InterPro"/>
</dbReference>
<dbReference type="PANTHER" id="PTHR46953">
    <property type="entry name" value="G-PROTEIN COUPLED RECEPTOR MTH-LIKE 1-RELATED"/>
    <property type="match status" value="1"/>
</dbReference>
<evidence type="ECO:0000256" key="2">
    <source>
        <dbReference type="ARBA" id="ARBA00022692"/>
    </source>
</evidence>
<feature type="non-terminal residue" evidence="8">
    <location>
        <position position="1"/>
    </location>
</feature>
<accession>A0AAV2PJ90</accession>
<dbReference type="InterPro" id="IPR017981">
    <property type="entry name" value="GPCR_2-like_7TM"/>
</dbReference>
<dbReference type="AlphaFoldDB" id="A0AAV2PJ90"/>
<evidence type="ECO:0000313" key="9">
    <source>
        <dbReference type="Proteomes" id="UP001497623"/>
    </source>
</evidence>
<dbReference type="GO" id="GO:0016020">
    <property type="term" value="C:membrane"/>
    <property type="evidence" value="ECO:0007669"/>
    <property type="project" value="UniProtKB-SubCell"/>
</dbReference>
<proteinExistence type="predicted"/>
<feature type="transmembrane region" description="Helical" evidence="5">
    <location>
        <begin position="631"/>
        <end position="647"/>
    </location>
</feature>
<keyword evidence="4 5" id="KW-0472">Membrane</keyword>
<organism evidence="8 9">
    <name type="scientific">Meganyctiphanes norvegica</name>
    <name type="common">Northern krill</name>
    <name type="synonym">Thysanopoda norvegica</name>
    <dbReference type="NCBI Taxonomy" id="48144"/>
    <lineage>
        <taxon>Eukaryota</taxon>
        <taxon>Metazoa</taxon>
        <taxon>Ecdysozoa</taxon>
        <taxon>Arthropoda</taxon>
        <taxon>Crustacea</taxon>
        <taxon>Multicrustacea</taxon>
        <taxon>Malacostraca</taxon>
        <taxon>Eumalacostraca</taxon>
        <taxon>Eucarida</taxon>
        <taxon>Euphausiacea</taxon>
        <taxon>Euphausiidae</taxon>
        <taxon>Meganyctiphanes</taxon>
    </lineage>
</organism>
<dbReference type="GO" id="GO:0004930">
    <property type="term" value="F:G protein-coupled receptor activity"/>
    <property type="evidence" value="ECO:0007669"/>
    <property type="project" value="InterPro"/>
</dbReference>
<feature type="transmembrane region" description="Helical" evidence="5">
    <location>
        <begin position="396"/>
        <end position="420"/>
    </location>
</feature>
<evidence type="ECO:0000256" key="1">
    <source>
        <dbReference type="ARBA" id="ARBA00004141"/>
    </source>
</evidence>
<keyword evidence="9" id="KW-1185">Reference proteome</keyword>